<name>V4RH27_CITCL</name>
<accession>V4RH27</accession>
<keyword evidence="2" id="KW-1185">Reference proteome</keyword>
<evidence type="ECO:0000313" key="1">
    <source>
        <dbReference type="EMBL" id="ESR33248.1"/>
    </source>
</evidence>
<proteinExistence type="predicted"/>
<dbReference type="EMBL" id="KI537036">
    <property type="protein sequence ID" value="ESR33247.1"/>
    <property type="molecule type" value="Genomic_DNA"/>
</dbReference>
<dbReference type="Gramene" id="ESR33247">
    <property type="protein sequence ID" value="ESR33247"/>
    <property type="gene ID" value="CICLE_v10006364mg"/>
</dbReference>
<dbReference type="KEGG" id="cic:CICLE_v10006364mg"/>
<evidence type="ECO:0000313" key="2">
    <source>
        <dbReference type="Proteomes" id="UP000030687"/>
    </source>
</evidence>
<dbReference type="Proteomes" id="UP000030687">
    <property type="component" value="Unassembled WGS sequence"/>
</dbReference>
<dbReference type="InParanoid" id="V4RH27"/>
<sequence>MIKGRHATRTVNSFLFFVRRGRWVHRGVNKNKFERYSQASKNKRRSGMCLRDKWREKELQHLSTYISFFQVNKGN</sequence>
<dbReference type="Gramene" id="ESR33248">
    <property type="protein sequence ID" value="ESR33248"/>
    <property type="gene ID" value="CICLE_v10006364mg"/>
</dbReference>
<protein>
    <submittedName>
        <fullName evidence="1">Uncharacterized protein</fullName>
    </submittedName>
</protein>
<dbReference type="EMBL" id="KI537036">
    <property type="protein sequence ID" value="ESR33248.1"/>
    <property type="molecule type" value="Genomic_DNA"/>
</dbReference>
<reference evidence="1 2" key="1">
    <citation type="submission" date="2013-10" db="EMBL/GenBank/DDBJ databases">
        <authorList>
            <consortium name="International Citrus Genome Consortium"/>
            <person name="Jenkins J."/>
            <person name="Schmutz J."/>
            <person name="Prochnik S."/>
            <person name="Rokhsar D."/>
            <person name="Gmitter F."/>
            <person name="Ollitrault P."/>
            <person name="Machado M."/>
            <person name="Talon M."/>
            <person name="Wincker P."/>
            <person name="Jaillon O."/>
            <person name="Morgante M."/>
        </authorList>
    </citation>
    <scope>NUCLEOTIDE SEQUENCE</scope>
    <source>
        <strain evidence="2">cv. Clemenules</strain>
    </source>
</reference>
<dbReference type="AlphaFoldDB" id="V4RH27"/>
<organism evidence="1 2">
    <name type="scientific">Citrus clementina</name>
    <name type="common">Clementine</name>
    <name type="synonym">Citrus deliciosa x Citrus sinensis</name>
    <dbReference type="NCBI Taxonomy" id="85681"/>
    <lineage>
        <taxon>Eukaryota</taxon>
        <taxon>Viridiplantae</taxon>
        <taxon>Streptophyta</taxon>
        <taxon>Embryophyta</taxon>
        <taxon>Tracheophyta</taxon>
        <taxon>Spermatophyta</taxon>
        <taxon>Magnoliopsida</taxon>
        <taxon>eudicotyledons</taxon>
        <taxon>Gunneridae</taxon>
        <taxon>Pentapetalae</taxon>
        <taxon>rosids</taxon>
        <taxon>malvids</taxon>
        <taxon>Sapindales</taxon>
        <taxon>Rutaceae</taxon>
        <taxon>Aurantioideae</taxon>
        <taxon>Citrus</taxon>
    </lineage>
</organism>
<gene>
    <name evidence="1" type="ORF">CICLE_v10006364mg</name>
</gene>